<dbReference type="PANTHER" id="PTHR24020:SF87">
    <property type="entry name" value="COLLAGEN ALPHA-1(VI) CHAIN-LIKE"/>
    <property type="match status" value="1"/>
</dbReference>
<dbReference type="KEGG" id="aqu:105312655"/>
<evidence type="ECO:0000313" key="5">
    <source>
        <dbReference type="Proteomes" id="UP000007879"/>
    </source>
</evidence>
<accession>A0AAN0J3Q5</accession>
<dbReference type="Proteomes" id="UP000007879">
    <property type="component" value="Unassembled WGS sequence"/>
</dbReference>
<evidence type="ECO:0000256" key="2">
    <source>
        <dbReference type="SAM" id="Phobius"/>
    </source>
</evidence>
<protein>
    <recommendedName>
        <fullName evidence="3">VWFA domain-containing protein</fullName>
    </recommendedName>
</protein>
<dbReference type="InterPro" id="IPR002035">
    <property type="entry name" value="VWF_A"/>
</dbReference>
<dbReference type="EnsemblMetazoa" id="XM_019996090.1">
    <property type="protein sequence ID" value="XP_019851649.1"/>
    <property type="gene ID" value="LOC105312655"/>
</dbReference>
<keyword evidence="2" id="KW-0472">Membrane</keyword>
<dbReference type="PANTHER" id="PTHR24020">
    <property type="entry name" value="COLLAGEN ALPHA"/>
    <property type="match status" value="1"/>
</dbReference>
<dbReference type="InterPro" id="IPR036465">
    <property type="entry name" value="vWFA_dom_sf"/>
</dbReference>
<keyword evidence="2" id="KW-1133">Transmembrane helix</keyword>
<dbReference type="Pfam" id="PF00092">
    <property type="entry name" value="VWA"/>
    <property type="match status" value="2"/>
</dbReference>
<dbReference type="CDD" id="cd01450">
    <property type="entry name" value="vWFA_subfamily_ECM"/>
    <property type="match status" value="2"/>
</dbReference>
<keyword evidence="5" id="KW-1185">Reference proteome</keyword>
<feature type="region of interest" description="Disordered" evidence="1">
    <location>
        <begin position="1062"/>
        <end position="1085"/>
    </location>
</feature>
<evidence type="ECO:0000259" key="3">
    <source>
        <dbReference type="PROSITE" id="PS50234"/>
    </source>
</evidence>
<dbReference type="Gene3D" id="3.40.50.410">
    <property type="entry name" value="von Willebrand factor, type A domain"/>
    <property type="match status" value="2"/>
</dbReference>
<dbReference type="GeneID" id="105312655"/>
<name>A0AAN0J3Q5_AMPQE</name>
<feature type="domain" description="VWFA" evidence="3">
    <location>
        <begin position="265"/>
        <end position="439"/>
    </location>
</feature>
<evidence type="ECO:0000256" key="1">
    <source>
        <dbReference type="SAM" id="MobiDB-lite"/>
    </source>
</evidence>
<dbReference type="InterPro" id="IPR050525">
    <property type="entry name" value="ECM_Assembly_Org"/>
</dbReference>
<proteinExistence type="predicted"/>
<dbReference type="PRINTS" id="PR00453">
    <property type="entry name" value="VWFADOMAIN"/>
</dbReference>
<sequence>MVSLLSNLLHEMQCDASCQDFYLNSVHSILFLCLESQLIIIISPHLNFLSIQFSSRLHHKGMLSTVATAVFFLCLTAHQCTAQSPNCAPLANSGGCSFYDCLSTKFQCTANDYPLAYGKKYCLRYASRSSCFTTGGQAWITSVRRCLMQSIVNSPLYNDANTTCDQLKTFAFQSHSNCHTSHGFCTNIFLSNQCQNLVCIGNEVCTDRDYWSKHAIDQIIKTTASCPSQISTFLLDAQSCNLNSPNHALVSAIHNYLDCNSRAFDFVIILDASGSVGYYNFEIMKNFVANMLSSFTIGQNGTRVGVIRYASSPSIVISLGSFNTYSQLATAVRGISYTRGRTNTAAALNLLTTAFATARVSEGVPRVAAVFTDGNSDSYSATVQAAQAIHDAGIHVYSFGIGTGVSNAELVAIASDGQQDVFTISGFTSDAFQAVLKQLQLSTCSSPTTSETGIEIATTLPKGSSRLLQYEFSSMGMTLKIDITIGNLVIRGSFNVQNPNALTEDFSVMSNGNNIDYFISPALFIQSTSDDDNDGGSRRKRQTSILTNTTDANVYLSIVGLNDNNTFVLNTTFGDTTVNIPTTASTSTSVLGSILHQKEMLSTAAAAVFLLCLTAHQCAAQSSNCAPLANSGDCSFYDCLSTKFQCTANDYPLAYGKKYCLKYASRSSCFTTGGQAWITSVRRCLMQSIVNSALYSNANTTCDQLKTFAFESHSNCHTSYGFCTNIFLSNQCQNLVCIGNEVFTDRDYWSKQAIDQIIKTTASCPSQISTFLLDAQSCNLNSPNHALVSAIRDYLDCNSRAFDFVIILDASGSVGYYNFETMKNFVANMLSSFTIEQNGTRVGVIRYASSPSNVIPLGSINTYSQLATAIRGISYTQGGTNTAAALNLLTTAFATARVSEGIPRVAAVFTDGNSNSYSATVQAAQAIHDAGIHVYSFGIGSGISNAELVAIASNGQQDVFTISGFSSNTFQAVLKQLQVSTCSTPTISETGKEIAATLPKGSSRLLQYEFPSMGMTLKVNVTQGNLVVHGSFSVQNPNNLTQDFSVMSNGNDIDHFISPELMRQSTDNGNGGGSRKRRQTSLPTNGTDANVYLSIVGLNDNNTFVLNTTFGDTTESFPSLPPTETVSSMAINALDSMLLVMAVLLSFLLFS</sequence>
<reference evidence="4" key="2">
    <citation type="submission" date="2024-06" db="UniProtKB">
        <authorList>
            <consortium name="EnsemblMetazoa"/>
        </authorList>
    </citation>
    <scope>IDENTIFICATION</scope>
</reference>
<evidence type="ECO:0000313" key="4">
    <source>
        <dbReference type="EnsemblMetazoa" id="XP_019851649.1"/>
    </source>
</evidence>
<dbReference type="SUPFAM" id="SSF53300">
    <property type="entry name" value="vWA-like"/>
    <property type="match status" value="2"/>
</dbReference>
<feature type="transmembrane region" description="Helical" evidence="2">
    <location>
        <begin position="1129"/>
        <end position="1150"/>
    </location>
</feature>
<feature type="domain" description="VWFA" evidence="3">
    <location>
        <begin position="803"/>
        <end position="977"/>
    </location>
</feature>
<organism evidence="4 5">
    <name type="scientific">Amphimedon queenslandica</name>
    <name type="common">Sponge</name>
    <dbReference type="NCBI Taxonomy" id="400682"/>
    <lineage>
        <taxon>Eukaryota</taxon>
        <taxon>Metazoa</taxon>
        <taxon>Porifera</taxon>
        <taxon>Demospongiae</taxon>
        <taxon>Heteroscleromorpha</taxon>
        <taxon>Haplosclerida</taxon>
        <taxon>Niphatidae</taxon>
        <taxon>Amphimedon</taxon>
    </lineage>
</organism>
<dbReference type="SMART" id="SM00327">
    <property type="entry name" value="VWA"/>
    <property type="match status" value="2"/>
</dbReference>
<dbReference type="AlphaFoldDB" id="A0AAN0J3Q5"/>
<dbReference type="PROSITE" id="PS50234">
    <property type="entry name" value="VWFA"/>
    <property type="match status" value="2"/>
</dbReference>
<reference evidence="5" key="1">
    <citation type="journal article" date="2010" name="Nature">
        <title>The Amphimedon queenslandica genome and the evolution of animal complexity.</title>
        <authorList>
            <person name="Srivastava M."/>
            <person name="Simakov O."/>
            <person name="Chapman J."/>
            <person name="Fahey B."/>
            <person name="Gauthier M.E."/>
            <person name="Mitros T."/>
            <person name="Richards G.S."/>
            <person name="Conaco C."/>
            <person name="Dacre M."/>
            <person name="Hellsten U."/>
            <person name="Larroux C."/>
            <person name="Putnam N.H."/>
            <person name="Stanke M."/>
            <person name="Adamska M."/>
            <person name="Darling A."/>
            <person name="Degnan S.M."/>
            <person name="Oakley T.H."/>
            <person name="Plachetzki D.C."/>
            <person name="Zhai Y."/>
            <person name="Adamski M."/>
            <person name="Calcino A."/>
            <person name="Cummins S.F."/>
            <person name="Goodstein D.M."/>
            <person name="Harris C."/>
            <person name="Jackson D.J."/>
            <person name="Leys S.P."/>
            <person name="Shu S."/>
            <person name="Woodcroft B.J."/>
            <person name="Vervoort M."/>
            <person name="Kosik K.S."/>
            <person name="Manning G."/>
            <person name="Degnan B.M."/>
            <person name="Rokhsar D.S."/>
        </authorList>
    </citation>
    <scope>NUCLEOTIDE SEQUENCE [LARGE SCALE GENOMIC DNA]</scope>
</reference>
<keyword evidence="2" id="KW-0812">Transmembrane</keyword>
<dbReference type="RefSeq" id="XP_019851649.1">
    <property type="nucleotide sequence ID" value="XM_019996090.1"/>
</dbReference>